<protein>
    <submittedName>
        <fullName evidence="3">Uncharacterized protein</fullName>
    </submittedName>
</protein>
<feature type="compositionally biased region" description="Low complexity" evidence="1">
    <location>
        <begin position="1"/>
        <end position="23"/>
    </location>
</feature>
<proteinExistence type="predicted"/>
<reference evidence="3" key="1">
    <citation type="submission" date="2023-03" db="EMBL/GenBank/DDBJ databases">
        <title>Chromosome-scale reference genome and RAD-based genetic map of yellow starthistle (Centaurea solstitialis) reveal putative structural variation and QTLs associated with invader traits.</title>
        <authorList>
            <person name="Reatini B."/>
            <person name="Cang F.A."/>
            <person name="Jiang Q."/>
            <person name="Mckibben M.T.W."/>
            <person name="Barker M.S."/>
            <person name="Rieseberg L.H."/>
            <person name="Dlugosch K.M."/>
        </authorList>
    </citation>
    <scope>NUCLEOTIDE SEQUENCE</scope>
    <source>
        <strain evidence="3">CAN-66</strain>
        <tissue evidence="3">Leaf</tissue>
    </source>
</reference>
<dbReference type="AlphaFoldDB" id="A0AA38SLK4"/>
<keyword evidence="4" id="KW-1185">Reference proteome</keyword>
<keyword evidence="2" id="KW-0812">Transmembrane</keyword>
<feature type="region of interest" description="Disordered" evidence="1">
    <location>
        <begin position="1"/>
        <end position="25"/>
    </location>
</feature>
<dbReference type="EMBL" id="JARYMX010000007">
    <property type="protein sequence ID" value="KAJ9541098.1"/>
    <property type="molecule type" value="Genomic_DNA"/>
</dbReference>
<keyword evidence="2" id="KW-1133">Transmembrane helix</keyword>
<evidence type="ECO:0000313" key="3">
    <source>
        <dbReference type="EMBL" id="KAJ9541098.1"/>
    </source>
</evidence>
<feature type="transmembrane region" description="Helical" evidence="2">
    <location>
        <begin position="46"/>
        <end position="68"/>
    </location>
</feature>
<gene>
    <name evidence="3" type="ORF">OSB04_027604</name>
</gene>
<dbReference type="Proteomes" id="UP001172457">
    <property type="component" value="Chromosome 7"/>
</dbReference>
<evidence type="ECO:0000313" key="4">
    <source>
        <dbReference type="Proteomes" id="UP001172457"/>
    </source>
</evidence>
<accession>A0AA38SLK4</accession>
<evidence type="ECO:0000256" key="2">
    <source>
        <dbReference type="SAM" id="Phobius"/>
    </source>
</evidence>
<evidence type="ECO:0000256" key="1">
    <source>
        <dbReference type="SAM" id="MobiDB-lite"/>
    </source>
</evidence>
<name>A0AA38SLK4_9ASTR</name>
<sequence>MATWKSAPAAATTLSSPADSSSSENDLDPNFAFFLPRLPTARDKSLIAFLNSSNCILILSMLLAISAAQKSYRSTKEPREHHKSRHVLRKYHLIREIIGRGDVRICKIPTEENVADPLTKPLARVKHEAHANSVGMQYLEASS</sequence>
<organism evidence="3 4">
    <name type="scientific">Centaurea solstitialis</name>
    <name type="common">yellow star-thistle</name>
    <dbReference type="NCBI Taxonomy" id="347529"/>
    <lineage>
        <taxon>Eukaryota</taxon>
        <taxon>Viridiplantae</taxon>
        <taxon>Streptophyta</taxon>
        <taxon>Embryophyta</taxon>
        <taxon>Tracheophyta</taxon>
        <taxon>Spermatophyta</taxon>
        <taxon>Magnoliopsida</taxon>
        <taxon>eudicotyledons</taxon>
        <taxon>Gunneridae</taxon>
        <taxon>Pentapetalae</taxon>
        <taxon>asterids</taxon>
        <taxon>campanulids</taxon>
        <taxon>Asterales</taxon>
        <taxon>Asteraceae</taxon>
        <taxon>Carduoideae</taxon>
        <taxon>Cardueae</taxon>
        <taxon>Centaureinae</taxon>
        <taxon>Centaurea</taxon>
    </lineage>
</organism>
<keyword evidence="2" id="KW-0472">Membrane</keyword>
<comment type="caution">
    <text evidence="3">The sequence shown here is derived from an EMBL/GenBank/DDBJ whole genome shotgun (WGS) entry which is preliminary data.</text>
</comment>